<reference evidence="1 2" key="1">
    <citation type="submission" date="2024-01" db="EMBL/GenBank/DDBJ databases">
        <title>The genomes of 5 underutilized Papilionoideae crops provide insights into root nodulation and disease resistanc.</title>
        <authorList>
            <person name="Yuan L."/>
        </authorList>
    </citation>
    <scope>NUCLEOTIDE SEQUENCE [LARGE SCALE GENOMIC DNA]</scope>
    <source>
        <strain evidence="1">ZHUSHIDOU_FW_LH</strain>
        <tissue evidence="1">Leaf</tissue>
    </source>
</reference>
<keyword evidence="2" id="KW-1185">Reference proteome</keyword>
<dbReference type="Proteomes" id="UP001372338">
    <property type="component" value="Unassembled WGS sequence"/>
</dbReference>
<comment type="caution">
    <text evidence="1">The sequence shown here is derived from an EMBL/GenBank/DDBJ whole genome shotgun (WGS) entry which is preliminary data.</text>
</comment>
<sequence>MVGFFKHNVSGSILTADDEKHVNVQSICRGVQNLKCSDSIHGLAYDENDDNHDNVQNICRGVQNLKCSDSVHGLAYHENDEKDVNVQNICRGVQRLKCSYLDHGFSSDATAFDNACVSDAFKLKNEKLRKAQAVKYRLRSVGNSSTQSR</sequence>
<gene>
    <name evidence="1" type="ORF">RIF29_34117</name>
</gene>
<dbReference type="EMBL" id="JAYWIO010000007">
    <property type="protein sequence ID" value="KAK7251164.1"/>
    <property type="molecule type" value="Genomic_DNA"/>
</dbReference>
<protein>
    <submittedName>
        <fullName evidence="1">Uncharacterized protein</fullName>
    </submittedName>
</protein>
<accession>A0AAN9E8L8</accession>
<proteinExistence type="predicted"/>
<evidence type="ECO:0000313" key="1">
    <source>
        <dbReference type="EMBL" id="KAK7251164.1"/>
    </source>
</evidence>
<name>A0AAN9E8L8_CROPI</name>
<dbReference type="AlphaFoldDB" id="A0AAN9E8L8"/>
<organism evidence="1 2">
    <name type="scientific">Crotalaria pallida</name>
    <name type="common">Smooth rattlebox</name>
    <name type="synonym">Crotalaria striata</name>
    <dbReference type="NCBI Taxonomy" id="3830"/>
    <lineage>
        <taxon>Eukaryota</taxon>
        <taxon>Viridiplantae</taxon>
        <taxon>Streptophyta</taxon>
        <taxon>Embryophyta</taxon>
        <taxon>Tracheophyta</taxon>
        <taxon>Spermatophyta</taxon>
        <taxon>Magnoliopsida</taxon>
        <taxon>eudicotyledons</taxon>
        <taxon>Gunneridae</taxon>
        <taxon>Pentapetalae</taxon>
        <taxon>rosids</taxon>
        <taxon>fabids</taxon>
        <taxon>Fabales</taxon>
        <taxon>Fabaceae</taxon>
        <taxon>Papilionoideae</taxon>
        <taxon>50 kb inversion clade</taxon>
        <taxon>genistoids sensu lato</taxon>
        <taxon>core genistoids</taxon>
        <taxon>Crotalarieae</taxon>
        <taxon>Crotalaria</taxon>
    </lineage>
</organism>
<evidence type="ECO:0000313" key="2">
    <source>
        <dbReference type="Proteomes" id="UP001372338"/>
    </source>
</evidence>